<dbReference type="HOGENOM" id="CLU_614696_0_0_1"/>
<dbReference type="InterPro" id="IPR018011">
    <property type="entry name" value="Carb_sulfotrans_8-10"/>
</dbReference>
<dbReference type="KEGG" id="tps:THAPS_7251"/>
<dbReference type="GO" id="GO:0000139">
    <property type="term" value="C:Golgi membrane"/>
    <property type="evidence" value="ECO:0007669"/>
    <property type="project" value="UniProtKB-SubCell"/>
</dbReference>
<evidence type="ECO:0000256" key="1">
    <source>
        <dbReference type="ARBA" id="ARBA00004323"/>
    </source>
</evidence>
<keyword evidence="6" id="KW-0333">Golgi apparatus</keyword>
<protein>
    <recommendedName>
        <fullName evidence="12">Sulfotransferase domain-containing protein</fullName>
    </recommendedName>
</protein>
<keyword evidence="5 9" id="KW-1133">Transmembrane helix</keyword>
<evidence type="ECO:0008006" key="12">
    <source>
        <dbReference type="Google" id="ProtNLM"/>
    </source>
</evidence>
<dbReference type="InParanoid" id="B5YNS1"/>
<evidence type="ECO:0000256" key="6">
    <source>
        <dbReference type="ARBA" id="ARBA00023034"/>
    </source>
</evidence>
<feature type="transmembrane region" description="Helical" evidence="9">
    <location>
        <begin position="34"/>
        <end position="53"/>
    </location>
</feature>
<evidence type="ECO:0000313" key="11">
    <source>
        <dbReference type="Proteomes" id="UP000001449"/>
    </source>
</evidence>
<dbReference type="PANTHER" id="PTHR12137:SF54">
    <property type="entry name" value="CARBOHYDRATE SULFOTRANSFERASE"/>
    <property type="match status" value="1"/>
</dbReference>
<evidence type="ECO:0000256" key="7">
    <source>
        <dbReference type="ARBA" id="ARBA00023136"/>
    </source>
</evidence>
<evidence type="ECO:0000256" key="8">
    <source>
        <dbReference type="ARBA" id="ARBA00023180"/>
    </source>
</evidence>
<keyword evidence="11" id="KW-1185">Reference proteome</keyword>
<proteinExistence type="inferred from homology"/>
<keyword evidence="4 9" id="KW-0812">Transmembrane</keyword>
<comment type="subcellular location">
    <subcellularLocation>
        <location evidence="1">Golgi apparatus membrane</location>
        <topology evidence="1">Single-pass type II membrane protein</topology>
    </subcellularLocation>
</comment>
<organism evidence="10 11">
    <name type="scientific">Thalassiosira pseudonana</name>
    <name type="common">Marine diatom</name>
    <name type="synonym">Cyclotella nana</name>
    <dbReference type="NCBI Taxonomy" id="35128"/>
    <lineage>
        <taxon>Eukaryota</taxon>
        <taxon>Sar</taxon>
        <taxon>Stramenopiles</taxon>
        <taxon>Ochrophyta</taxon>
        <taxon>Bacillariophyta</taxon>
        <taxon>Coscinodiscophyceae</taxon>
        <taxon>Thalassiosirophycidae</taxon>
        <taxon>Thalassiosirales</taxon>
        <taxon>Thalassiosiraceae</taxon>
        <taxon>Thalassiosira</taxon>
    </lineage>
</organism>
<evidence type="ECO:0000256" key="9">
    <source>
        <dbReference type="SAM" id="Phobius"/>
    </source>
</evidence>
<dbReference type="GO" id="GO:0008146">
    <property type="term" value="F:sulfotransferase activity"/>
    <property type="evidence" value="ECO:0000318"/>
    <property type="project" value="GO_Central"/>
</dbReference>
<dbReference type="AlphaFoldDB" id="B5YNS1"/>
<dbReference type="PaxDb" id="35128-Thaps7251"/>
<keyword evidence="8" id="KW-0325">Glycoprotein</keyword>
<keyword evidence="3" id="KW-0808">Transferase</keyword>
<evidence type="ECO:0000256" key="3">
    <source>
        <dbReference type="ARBA" id="ARBA00022679"/>
    </source>
</evidence>
<keyword evidence="7 9" id="KW-0472">Membrane</keyword>
<comment type="similarity">
    <text evidence="2">Belongs to the sulfotransferase 2 family.</text>
</comment>
<dbReference type="RefSeq" id="XP_002296317.1">
    <property type="nucleotide sequence ID" value="XM_002296281.1"/>
</dbReference>
<dbReference type="InterPro" id="IPR005331">
    <property type="entry name" value="Sulfotransferase"/>
</dbReference>
<dbReference type="OMA" id="CIRIVAD"/>
<dbReference type="Pfam" id="PF03567">
    <property type="entry name" value="Sulfotransfer_2"/>
    <property type="match status" value="1"/>
</dbReference>
<dbReference type="GeneID" id="7450582"/>
<dbReference type="EMBL" id="CP001160">
    <property type="protein sequence ID" value="ACI65034.1"/>
    <property type="molecule type" value="Genomic_DNA"/>
</dbReference>
<evidence type="ECO:0000313" key="10">
    <source>
        <dbReference type="EMBL" id="ACI65034.1"/>
    </source>
</evidence>
<evidence type="ECO:0000256" key="4">
    <source>
        <dbReference type="ARBA" id="ARBA00022692"/>
    </source>
</evidence>
<evidence type="ECO:0000256" key="5">
    <source>
        <dbReference type="ARBA" id="ARBA00022989"/>
    </source>
</evidence>
<gene>
    <name evidence="10" type="ORF">THAPS_7251</name>
</gene>
<dbReference type="Proteomes" id="UP000001449">
    <property type="component" value="Chromosome 7"/>
</dbReference>
<reference evidence="10 11" key="2">
    <citation type="journal article" date="2008" name="Nature">
        <title>The Phaeodactylum genome reveals the evolutionary history of diatom genomes.</title>
        <authorList>
            <person name="Bowler C."/>
            <person name="Allen A.E."/>
            <person name="Badger J.H."/>
            <person name="Grimwood J."/>
            <person name="Jabbari K."/>
            <person name="Kuo A."/>
            <person name="Maheswari U."/>
            <person name="Martens C."/>
            <person name="Maumus F."/>
            <person name="Otillar R.P."/>
            <person name="Rayko E."/>
            <person name="Salamov A."/>
            <person name="Vandepoele K."/>
            <person name="Beszteri B."/>
            <person name="Gruber A."/>
            <person name="Heijde M."/>
            <person name="Katinka M."/>
            <person name="Mock T."/>
            <person name="Valentin K."/>
            <person name="Verret F."/>
            <person name="Berges J.A."/>
            <person name="Brownlee C."/>
            <person name="Cadoret J.P."/>
            <person name="Chiovitti A."/>
            <person name="Choi C.J."/>
            <person name="Coesel S."/>
            <person name="De Martino A."/>
            <person name="Detter J.C."/>
            <person name="Durkin C."/>
            <person name="Falciatore A."/>
            <person name="Fournet J."/>
            <person name="Haruta M."/>
            <person name="Huysman M.J."/>
            <person name="Jenkins B.D."/>
            <person name="Jiroutova K."/>
            <person name="Jorgensen R.E."/>
            <person name="Joubert Y."/>
            <person name="Kaplan A."/>
            <person name="Kroger N."/>
            <person name="Kroth P.G."/>
            <person name="La Roche J."/>
            <person name="Lindquist E."/>
            <person name="Lommer M."/>
            <person name="Martin-Jezequel V."/>
            <person name="Lopez P.J."/>
            <person name="Lucas S."/>
            <person name="Mangogna M."/>
            <person name="McGinnis K."/>
            <person name="Medlin L.K."/>
            <person name="Montsant A."/>
            <person name="Oudot-Le Secq M.P."/>
            <person name="Napoli C."/>
            <person name="Obornik M."/>
            <person name="Parker M.S."/>
            <person name="Petit J.L."/>
            <person name="Porcel B.M."/>
            <person name="Poulsen N."/>
            <person name="Robison M."/>
            <person name="Rychlewski L."/>
            <person name="Rynearson T.A."/>
            <person name="Schmutz J."/>
            <person name="Shapiro H."/>
            <person name="Siaut M."/>
            <person name="Stanley M."/>
            <person name="Sussman M.R."/>
            <person name="Taylor A.R."/>
            <person name="Vardi A."/>
            <person name="von Dassow P."/>
            <person name="Vyverman W."/>
            <person name="Willis A."/>
            <person name="Wyrwicz L.S."/>
            <person name="Rokhsar D.S."/>
            <person name="Weissenbach J."/>
            <person name="Armbrust E.V."/>
            <person name="Green B.R."/>
            <person name="Van de Peer Y."/>
            <person name="Grigoriev I.V."/>
        </authorList>
    </citation>
    <scope>NUCLEOTIDE SEQUENCE [LARGE SCALE GENOMIC DNA]</scope>
    <source>
        <strain evidence="10 11">CCMP1335</strain>
    </source>
</reference>
<dbReference type="GO" id="GO:0016051">
    <property type="term" value="P:carbohydrate biosynthetic process"/>
    <property type="evidence" value="ECO:0007669"/>
    <property type="project" value="InterPro"/>
</dbReference>
<dbReference type="eggNOG" id="ENOG502SST1">
    <property type="taxonomic scope" value="Eukaryota"/>
</dbReference>
<dbReference type="PANTHER" id="PTHR12137">
    <property type="entry name" value="CARBOHYDRATE SULFOTRANSFERASE"/>
    <property type="match status" value="1"/>
</dbReference>
<evidence type="ECO:0000256" key="2">
    <source>
        <dbReference type="ARBA" id="ARBA00006339"/>
    </source>
</evidence>
<reference evidence="10 11" key="1">
    <citation type="journal article" date="2004" name="Science">
        <title>The genome of the diatom Thalassiosira pseudonana: ecology, evolution, and metabolism.</title>
        <authorList>
            <person name="Armbrust E.V."/>
            <person name="Berges J.A."/>
            <person name="Bowler C."/>
            <person name="Green B.R."/>
            <person name="Martinez D."/>
            <person name="Putnam N.H."/>
            <person name="Zhou S."/>
            <person name="Allen A.E."/>
            <person name="Apt K.E."/>
            <person name="Bechner M."/>
            <person name="Brzezinski M.A."/>
            <person name="Chaal B.K."/>
            <person name="Chiovitti A."/>
            <person name="Davis A.K."/>
            <person name="Demarest M.S."/>
            <person name="Detter J.C."/>
            <person name="Glavina T."/>
            <person name="Goodstein D."/>
            <person name="Hadi M.Z."/>
            <person name="Hellsten U."/>
            <person name="Hildebrand M."/>
            <person name="Jenkins B.D."/>
            <person name="Jurka J."/>
            <person name="Kapitonov V.V."/>
            <person name="Kroger N."/>
            <person name="Lau W.W."/>
            <person name="Lane T.W."/>
            <person name="Larimer F.W."/>
            <person name="Lippmeier J.C."/>
            <person name="Lucas S."/>
            <person name="Medina M."/>
            <person name="Montsant A."/>
            <person name="Obornik M."/>
            <person name="Parker M.S."/>
            <person name="Palenik B."/>
            <person name="Pazour G.J."/>
            <person name="Richardson P.M."/>
            <person name="Rynearson T.A."/>
            <person name="Saito M.A."/>
            <person name="Schwartz D.C."/>
            <person name="Thamatrakoln K."/>
            <person name="Valentin K."/>
            <person name="Vardi A."/>
            <person name="Wilkerson F.P."/>
            <person name="Rokhsar D.S."/>
        </authorList>
    </citation>
    <scope>NUCLEOTIDE SEQUENCE [LARGE SCALE GENOMIC DNA]</scope>
    <source>
        <strain evidence="10 11">CCMP1335</strain>
    </source>
</reference>
<name>B5YNS1_THAPS</name>
<accession>B5YNS1</accession>
<sequence>MNKQQLMKGIVSLQDYDTTSTKQPTSSRYTAKKAFILAFIVALVCSVVSYTRVLNELTSSSMHLRDEVTFNSRPPPTSAQRYRNGNQYPMDEADFIIQQSYSETYARMATAPCKDSDVEAQCIRIVADYLDEQKRRLVNATTANSDTTILSSYKPLPWWFQTLLRDIPVNGAYGFWHHFSTNATSPPLKFCAIGKNGSTEWRKIFKALNAPEFGGVENSKFNTKVPMSDDMSVTPHTVFLRDPLERLLSGYLDKCVKDAVRKSQGHCEPNSIFGVDYLERKATKQQKENGEDVSVDIAPSLLDMDGWFDKEKFATYVDLLPLKWNVHFVPQSIFCDLYRTIETYDKYLMGKEFMPELDRMAKRYGGLLPEVLDDIFNYQTQLSDARDEAEKNVGASNVHGTRAPSKVAQYYSARAIRRALEYLSIDYVTLGLDAPDWAREMLRNDV</sequence>